<evidence type="ECO:0000256" key="1">
    <source>
        <dbReference type="ARBA" id="ARBA00007689"/>
    </source>
</evidence>
<evidence type="ECO:0000313" key="4">
    <source>
        <dbReference type="Proteomes" id="UP000503540"/>
    </source>
</evidence>
<organism evidence="3 4">
    <name type="scientific">Nocardia arthritidis</name>
    <dbReference type="NCBI Taxonomy" id="228602"/>
    <lineage>
        <taxon>Bacteria</taxon>
        <taxon>Bacillati</taxon>
        <taxon>Actinomycetota</taxon>
        <taxon>Actinomycetes</taxon>
        <taxon>Mycobacteriales</taxon>
        <taxon>Nocardiaceae</taxon>
        <taxon>Nocardia</taxon>
    </lineage>
</organism>
<comment type="similarity">
    <text evidence="1">Belongs to the YciI family.</text>
</comment>
<name>A0A6G9YDI9_9NOCA</name>
<dbReference type="Proteomes" id="UP000503540">
    <property type="component" value="Chromosome"/>
</dbReference>
<evidence type="ECO:0000259" key="2">
    <source>
        <dbReference type="Pfam" id="PF03795"/>
    </source>
</evidence>
<dbReference type="AlphaFoldDB" id="A0A6G9YDI9"/>
<dbReference type="SUPFAM" id="SSF54909">
    <property type="entry name" value="Dimeric alpha+beta barrel"/>
    <property type="match status" value="1"/>
</dbReference>
<dbReference type="InterPro" id="IPR011008">
    <property type="entry name" value="Dimeric_a/b-barrel"/>
</dbReference>
<keyword evidence="4" id="KW-1185">Reference proteome</keyword>
<dbReference type="Gene3D" id="3.30.70.1060">
    <property type="entry name" value="Dimeric alpha+beta barrel"/>
    <property type="match status" value="1"/>
</dbReference>
<gene>
    <name evidence="3" type="ORF">F5544_16605</name>
</gene>
<dbReference type="InterPro" id="IPR005545">
    <property type="entry name" value="YCII"/>
</dbReference>
<protein>
    <recommendedName>
        <fullName evidence="2">YCII-related domain-containing protein</fullName>
    </recommendedName>
</protein>
<proteinExistence type="inferred from homology"/>
<feature type="domain" description="YCII-related" evidence="2">
    <location>
        <begin position="15"/>
        <end position="109"/>
    </location>
</feature>
<sequence>MMSTATDPRSGMKQYLLGIYQPEGATPPDNLDEIMREVDAFNADLRAAGKWVFAAGLHAPETATVLRANSGEILVTDGPYLESKEYIAGFSIIRAEDLDEALTWGRRLATILGALPVEVRPLVDE</sequence>
<dbReference type="PANTHER" id="PTHR35174:SF3">
    <property type="entry name" value="BLL7171 PROTEIN"/>
    <property type="match status" value="1"/>
</dbReference>
<evidence type="ECO:0000313" key="3">
    <source>
        <dbReference type="EMBL" id="QIS11200.1"/>
    </source>
</evidence>
<reference evidence="3 4" key="1">
    <citation type="journal article" date="2019" name="ACS Chem. Biol.">
        <title>Identification and Mobilization of a Cryptic Antibiotic Biosynthesis Gene Locus from a Human-Pathogenic Nocardia Isolate.</title>
        <authorList>
            <person name="Herisse M."/>
            <person name="Ishida K."/>
            <person name="Porter J.L."/>
            <person name="Howden B."/>
            <person name="Hertweck C."/>
            <person name="Stinear T.P."/>
            <person name="Pidot S.J."/>
        </authorList>
    </citation>
    <scope>NUCLEOTIDE SEQUENCE [LARGE SCALE GENOMIC DNA]</scope>
    <source>
        <strain evidence="3 4">AUSMDU00012717</strain>
    </source>
</reference>
<dbReference type="KEGG" id="nah:F5544_16605"/>
<dbReference type="PANTHER" id="PTHR35174">
    <property type="entry name" value="BLL7171 PROTEIN-RELATED"/>
    <property type="match status" value="1"/>
</dbReference>
<dbReference type="EMBL" id="CP046172">
    <property type="protein sequence ID" value="QIS11200.1"/>
    <property type="molecule type" value="Genomic_DNA"/>
</dbReference>
<dbReference type="Pfam" id="PF03795">
    <property type="entry name" value="YCII"/>
    <property type="match status" value="1"/>
</dbReference>
<accession>A0A6G9YDI9</accession>